<name>A0A5A7RDC9_STRAF</name>
<dbReference type="Proteomes" id="UP000325081">
    <property type="component" value="Unassembled WGS sequence"/>
</dbReference>
<gene>
    <name evidence="1" type="ORF">STAS_32193</name>
</gene>
<dbReference type="EMBL" id="BKCP01011292">
    <property type="protein sequence ID" value="GER54587.1"/>
    <property type="molecule type" value="Genomic_DNA"/>
</dbReference>
<protein>
    <submittedName>
        <fullName evidence="1">Tyrosine--tRNA ligase</fullName>
    </submittedName>
</protein>
<evidence type="ECO:0000313" key="2">
    <source>
        <dbReference type="Proteomes" id="UP000325081"/>
    </source>
</evidence>
<dbReference type="GO" id="GO:0016874">
    <property type="term" value="F:ligase activity"/>
    <property type="evidence" value="ECO:0007669"/>
    <property type="project" value="UniProtKB-KW"/>
</dbReference>
<sequence length="113" mass="12042">MALGRKTQLTTQSIKQREYRREYVPSTAAIGGAAPASSPAVCARPLEGELEIPPKVPTALLPATQNNPIDAITTKIRDRAAKLSGEAIGVVRRDGDAVERKYRTVLASSADLS</sequence>
<keyword evidence="2" id="KW-1185">Reference proteome</keyword>
<evidence type="ECO:0000313" key="1">
    <source>
        <dbReference type="EMBL" id="GER54587.1"/>
    </source>
</evidence>
<organism evidence="1 2">
    <name type="scientific">Striga asiatica</name>
    <name type="common">Asiatic witchweed</name>
    <name type="synonym">Buchnera asiatica</name>
    <dbReference type="NCBI Taxonomy" id="4170"/>
    <lineage>
        <taxon>Eukaryota</taxon>
        <taxon>Viridiplantae</taxon>
        <taxon>Streptophyta</taxon>
        <taxon>Embryophyta</taxon>
        <taxon>Tracheophyta</taxon>
        <taxon>Spermatophyta</taxon>
        <taxon>Magnoliopsida</taxon>
        <taxon>eudicotyledons</taxon>
        <taxon>Gunneridae</taxon>
        <taxon>Pentapetalae</taxon>
        <taxon>asterids</taxon>
        <taxon>lamiids</taxon>
        <taxon>Lamiales</taxon>
        <taxon>Orobanchaceae</taxon>
        <taxon>Buchnereae</taxon>
        <taxon>Striga</taxon>
    </lineage>
</organism>
<dbReference type="AlphaFoldDB" id="A0A5A7RDC9"/>
<comment type="caution">
    <text evidence="1">The sequence shown here is derived from an EMBL/GenBank/DDBJ whole genome shotgun (WGS) entry which is preliminary data.</text>
</comment>
<proteinExistence type="predicted"/>
<accession>A0A5A7RDC9</accession>
<keyword evidence="1" id="KW-0436">Ligase</keyword>
<reference evidence="2" key="1">
    <citation type="journal article" date="2019" name="Curr. Biol.">
        <title>Genome Sequence of Striga asiatica Provides Insight into the Evolution of Plant Parasitism.</title>
        <authorList>
            <person name="Yoshida S."/>
            <person name="Kim S."/>
            <person name="Wafula E.K."/>
            <person name="Tanskanen J."/>
            <person name="Kim Y.M."/>
            <person name="Honaas L."/>
            <person name="Yang Z."/>
            <person name="Spallek T."/>
            <person name="Conn C.E."/>
            <person name="Ichihashi Y."/>
            <person name="Cheong K."/>
            <person name="Cui S."/>
            <person name="Der J.P."/>
            <person name="Gundlach H."/>
            <person name="Jiao Y."/>
            <person name="Hori C."/>
            <person name="Ishida J.K."/>
            <person name="Kasahara H."/>
            <person name="Kiba T."/>
            <person name="Kim M.S."/>
            <person name="Koo N."/>
            <person name="Laohavisit A."/>
            <person name="Lee Y.H."/>
            <person name="Lumba S."/>
            <person name="McCourt P."/>
            <person name="Mortimer J.C."/>
            <person name="Mutuku J.M."/>
            <person name="Nomura T."/>
            <person name="Sasaki-Sekimoto Y."/>
            <person name="Seto Y."/>
            <person name="Wang Y."/>
            <person name="Wakatake T."/>
            <person name="Sakakibara H."/>
            <person name="Demura T."/>
            <person name="Yamaguchi S."/>
            <person name="Yoneyama K."/>
            <person name="Manabe R.I."/>
            <person name="Nelson D.C."/>
            <person name="Schulman A.H."/>
            <person name="Timko M.P."/>
            <person name="dePamphilis C.W."/>
            <person name="Choi D."/>
            <person name="Shirasu K."/>
        </authorList>
    </citation>
    <scope>NUCLEOTIDE SEQUENCE [LARGE SCALE GENOMIC DNA]</scope>
    <source>
        <strain evidence="2">cv. UVA1</strain>
    </source>
</reference>